<name>A0A0B7B2N4_9EUPU</name>
<accession>A0A0B7B2N4</accession>
<protein>
    <recommendedName>
        <fullName evidence="2">Centromere protein O</fullName>
    </recommendedName>
</protein>
<evidence type="ECO:0008006" key="2">
    <source>
        <dbReference type="Google" id="ProtNLM"/>
    </source>
</evidence>
<sequence>MKSMMVLNQLRVAKIKKQQEKVQCDEVHKQLAKIMTLRRQKAALNVKLKALSQGILTDDRIEDQVQSLKDGMNNLYTLQEKLGAYRFIGPCGLTVADDVDTNCLVVTFTPMWKHIAESYILKIVAVAGQMKVSGTSIPYFVDVQSLLDKSKSPVWHQVMDNIGHILNAYVQRKGELDFVMKKYKEIIKSTTSNESQTSVEVILCQKDQPTGLEKEMCIYLVYPQLDSTLPEKAIITTEKCLIASQTVASLRHELLMLPLSSVMPAVVSTLELSKVVNTSSESDEDDDG</sequence>
<organism evidence="1">
    <name type="scientific">Arion vulgaris</name>
    <dbReference type="NCBI Taxonomy" id="1028688"/>
    <lineage>
        <taxon>Eukaryota</taxon>
        <taxon>Metazoa</taxon>
        <taxon>Spiralia</taxon>
        <taxon>Lophotrochozoa</taxon>
        <taxon>Mollusca</taxon>
        <taxon>Gastropoda</taxon>
        <taxon>Heterobranchia</taxon>
        <taxon>Euthyneura</taxon>
        <taxon>Panpulmonata</taxon>
        <taxon>Eupulmonata</taxon>
        <taxon>Stylommatophora</taxon>
        <taxon>Helicina</taxon>
        <taxon>Arionoidea</taxon>
        <taxon>Arionidae</taxon>
        <taxon>Arion</taxon>
    </lineage>
</organism>
<proteinExistence type="predicted"/>
<evidence type="ECO:0000313" key="1">
    <source>
        <dbReference type="EMBL" id="CEK87127.1"/>
    </source>
</evidence>
<dbReference type="AlphaFoldDB" id="A0A0B7B2N4"/>
<gene>
    <name evidence="1" type="primary">ORF157500</name>
</gene>
<reference evidence="1" key="1">
    <citation type="submission" date="2014-12" db="EMBL/GenBank/DDBJ databases">
        <title>Insight into the proteome of Arion vulgaris.</title>
        <authorList>
            <person name="Aradska J."/>
            <person name="Bulat T."/>
            <person name="Smidak R."/>
            <person name="Sarate P."/>
            <person name="Gangsoo J."/>
            <person name="Sialana F."/>
            <person name="Bilban M."/>
            <person name="Lubec G."/>
        </authorList>
    </citation>
    <scope>NUCLEOTIDE SEQUENCE</scope>
    <source>
        <tissue evidence="1">Skin</tissue>
    </source>
</reference>
<dbReference type="EMBL" id="HACG01040262">
    <property type="protein sequence ID" value="CEK87127.1"/>
    <property type="molecule type" value="Transcribed_RNA"/>
</dbReference>